<dbReference type="InterPro" id="IPR002737">
    <property type="entry name" value="MEMO1_fam"/>
</dbReference>
<dbReference type="CDD" id="cd07361">
    <property type="entry name" value="MEMO_like"/>
    <property type="match status" value="1"/>
</dbReference>
<dbReference type="HAMAP" id="MF_00055">
    <property type="entry name" value="MEMO1"/>
    <property type="match status" value="1"/>
</dbReference>
<name>A0ABQ6LXX9_9GAMM</name>
<reference evidence="3 4" key="1">
    <citation type="submission" date="2023-04" db="EMBL/GenBank/DDBJ databases">
        <title>Marinobulbifer ophiurae gen. nov., sp. Nov., isolate from tissue of brittle star Ophioplocus japonicus.</title>
        <authorList>
            <person name="Kawano K."/>
            <person name="Sawayama S."/>
            <person name="Nakagawa S."/>
        </authorList>
    </citation>
    <scope>NUCLEOTIDE SEQUENCE [LARGE SCALE GENOMIC DNA]</scope>
    <source>
        <strain evidence="3 4">NKW57</strain>
    </source>
</reference>
<dbReference type="NCBIfam" id="TIGR04336">
    <property type="entry name" value="AmmeMemoSam_B"/>
    <property type="match status" value="1"/>
</dbReference>
<comment type="similarity">
    <text evidence="1 2">Belongs to the MEMO1 family.</text>
</comment>
<evidence type="ECO:0000256" key="2">
    <source>
        <dbReference type="HAMAP-Rule" id="MF_00055"/>
    </source>
</evidence>
<protein>
    <recommendedName>
        <fullName evidence="2">MEMO1 family protein MNKW57_12780</fullName>
    </recommendedName>
</protein>
<keyword evidence="4" id="KW-1185">Reference proteome</keyword>
<dbReference type="Proteomes" id="UP001224392">
    <property type="component" value="Unassembled WGS sequence"/>
</dbReference>
<comment type="caution">
    <text evidence="3">The sequence shown here is derived from an EMBL/GenBank/DDBJ whole genome shotgun (WGS) entry which is preliminary data.</text>
</comment>
<dbReference type="PANTHER" id="PTHR11060">
    <property type="entry name" value="PROTEIN MEMO1"/>
    <property type="match status" value="1"/>
</dbReference>
<proteinExistence type="inferred from homology"/>
<gene>
    <name evidence="3" type="ORF">MNKW57_12780</name>
</gene>
<dbReference type="Gene3D" id="3.40.830.10">
    <property type="entry name" value="LigB-like"/>
    <property type="match status" value="1"/>
</dbReference>
<accession>A0ABQ6LXX9</accession>
<dbReference type="Pfam" id="PF01875">
    <property type="entry name" value="Memo"/>
    <property type="match status" value="1"/>
</dbReference>
<dbReference type="EMBL" id="BSYJ01000002">
    <property type="protein sequence ID" value="GMG86957.1"/>
    <property type="molecule type" value="Genomic_DNA"/>
</dbReference>
<dbReference type="PANTHER" id="PTHR11060:SF0">
    <property type="entry name" value="PROTEIN MEMO1"/>
    <property type="match status" value="1"/>
</dbReference>
<organism evidence="3 4">
    <name type="scientific">Biformimicrobium ophioploci</name>
    <dbReference type="NCBI Taxonomy" id="3036711"/>
    <lineage>
        <taxon>Bacteria</taxon>
        <taxon>Pseudomonadati</taxon>
        <taxon>Pseudomonadota</taxon>
        <taxon>Gammaproteobacteria</taxon>
        <taxon>Cellvibrionales</taxon>
        <taxon>Microbulbiferaceae</taxon>
        <taxon>Biformimicrobium</taxon>
    </lineage>
</organism>
<evidence type="ECO:0000313" key="3">
    <source>
        <dbReference type="EMBL" id="GMG86957.1"/>
    </source>
</evidence>
<evidence type="ECO:0000313" key="4">
    <source>
        <dbReference type="Proteomes" id="UP001224392"/>
    </source>
</evidence>
<dbReference type="RefSeq" id="WP_285763580.1">
    <property type="nucleotide sequence ID" value="NZ_BSYJ01000002.1"/>
</dbReference>
<evidence type="ECO:0000256" key="1">
    <source>
        <dbReference type="ARBA" id="ARBA00006315"/>
    </source>
</evidence>
<sequence>MTQVRNPAVAGTFYPGDAGELRRVLRGFLADAAPEAGRRPKALVVPHAGYIYSGTVAASAYATLRPYADAIRRVALFGPAHTMGFVGLATSGADFFSTPLGDIPLDREIIARLELLPQVRRLDQAHALEHSLEVQLPFLQETLRDFTLVPIVAGDTGVEAVAEVIAQLWGGDETLILISSDLSHYLDYATASKMDRATSEAIEALDGARIGAGDACGRVPLRGFLQEAHQRALRCQTLDQRNSGDTAGPKDRVVGYGSYLFWQEEVGEP</sequence>